<evidence type="ECO:0000313" key="1">
    <source>
        <dbReference type="EMBL" id="VAX39155.1"/>
    </source>
</evidence>
<reference evidence="1" key="1">
    <citation type="submission" date="2018-06" db="EMBL/GenBank/DDBJ databases">
        <authorList>
            <person name="Zhirakovskaya E."/>
        </authorList>
    </citation>
    <scope>NUCLEOTIDE SEQUENCE</scope>
</reference>
<dbReference type="EMBL" id="UOGL01000306">
    <property type="protein sequence ID" value="VAX39155.1"/>
    <property type="molecule type" value="Genomic_DNA"/>
</dbReference>
<organism evidence="1">
    <name type="scientific">hydrothermal vent metagenome</name>
    <dbReference type="NCBI Taxonomy" id="652676"/>
    <lineage>
        <taxon>unclassified sequences</taxon>
        <taxon>metagenomes</taxon>
        <taxon>ecological metagenomes</taxon>
    </lineage>
</organism>
<proteinExistence type="predicted"/>
<protein>
    <submittedName>
        <fullName evidence="1">Uncharacterized protein</fullName>
    </submittedName>
</protein>
<sequence length="69" mass="7995">GNVKETNDFERFLATTYVAGFGHPNRLGPNSLDKMRLKNYLQLHNEEHVLVTRLKNVVSYLTLSWTICM</sequence>
<dbReference type="AlphaFoldDB" id="A0A3B1E1N7"/>
<feature type="non-terminal residue" evidence="1">
    <location>
        <position position="1"/>
    </location>
</feature>
<gene>
    <name evidence="1" type="ORF">MNBD_PLANCTO02-556</name>
</gene>
<name>A0A3B1E1N7_9ZZZZ</name>
<accession>A0A3B1E1N7</accession>